<accession>H1KCD6</accession>
<proteinExistence type="predicted"/>
<name>H1KCD6_METEX</name>
<dbReference type="Proteomes" id="UP000004382">
    <property type="component" value="Unassembled WGS sequence"/>
</dbReference>
<dbReference type="EMBL" id="AGJK01000004">
    <property type="protein sequence ID" value="EHP94760.1"/>
    <property type="molecule type" value="Genomic_DNA"/>
</dbReference>
<dbReference type="AlphaFoldDB" id="H1KCD6"/>
<evidence type="ECO:0000313" key="2">
    <source>
        <dbReference type="Proteomes" id="UP000004382"/>
    </source>
</evidence>
<comment type="caution">
    <text evidence="1">The sequence shown here is derived from an EMBL/GenBank/DDBJ whole genome shotgun (WGS) entry which is preliminary data.</text>
</comment>
<gene>
    <name evidence="1" type="ORF">MetexDRAFT_0298</name>
</gene>
<protein>
    <submittedName>
        <fullName evidence="1">Uncharacterized protein</fullName>
    </submittedName>
</protein>
<reference evidence="1 2" key="1">
    <citation type="submission" date="2011-09" db="EMBL/GenBank/DDBJ databases">
        <title>The draft genome of Methylobacterium extorquens DSM 13060.</title>
        <authorList>
            <consortium name="US DOE Joint Genome Institute (JGI-PGF)"/>
            <person name="Lucas S."/>
            <person name="Han J."/>
            <person name="Lapidus A."/>
            <person name="Cheng J.-F."/>
            <person name="Goodwin L."/>
            <person name="Pitluck S."/>
            <person name="Peters L."/>
            <person name="Land M.L."/>
            <person name="Hauser L."/>
            <person name="Koskimaki J."/>
            <person name="Halonen O."/>
            <person name="Pirttila A."/>
            <person name="Frank C."/>
            <person name="Woyke T.J."/>
        </authorList>
    </citation>
    <scope>NUCLEOTIDE SEQUENCE [LARGE SCALE GENOMIC DNA]</scope>
    <source>
        <strain evidence="1 2">DSM 13060</strain>
    </source>
</reference>
<organism evidence="1 2">
    <name type="scientific">Methylorubrum extorquens DSM 13060</name>
    <dbReference type="NCBI Taxonomy" id="882800"/>
    <lineage>
        <taxon>Bacteria</taxon>
        <taxon>Pseudomonadati</taxon>
        <taxon>Pseudomonadota</taxon>
        <taxon>Alphaproteobacteria</taxon>
        <taxon>Hyphomicrobiales</taxon>
        <taxon>Methylobacteriaceae</taxon>
        <taxon>Methylorubrum</taxon>
    </lineage>
</organism>
<evidence type="ECO:0000313" key="1">
    <source>
        <dbReference type="EMBL" id="EHP94760.1"/>
    </source>
</evidence>
<sequence>MPDVIDSFEAYASVDAFDRLGKACRLQFPVECGPRVVADDLPVVGRFSIDLLRLEYRGFEGRPYVKTVMCFPGQSLVDVYDDVLVSYPVGMDYVPADHLHHSSGRRLDLNVFRLVSLSDPRLPDVYGDDIVSIMERAAEDLKAAVGRHFISFEGDTYSQAAFPTWLVDPVLNQVRLESPVFSCAPDRDLLKFGVSRLEDACAYLAAINAAPAAVAQVVGSVSAVDPAYDDRNDAAQICIAANAYLGEILDRLILDMPGPLVSAWRDLREIETIVQAGEAWRASGVVAHLLGLMDHAEASGCVDPRKAGARWTNLRTRLVSVEGVMPSLYESLGGHRP</sequence>